<dbReference type="RefSeq" id="WP_227309117.1">
    <property type="nucleotide sequence ID" value="NZ_JAESVA010000007.1"/>
</dbReference>
<reference evidence="1 2" key="1">
    <citation type="journal article" date="2021" name="Microorganisms">
        <title>Acidisoma silvae sp. nov. and Acidisomacellulosilytica sp. nov., Two Acidophilic Bacteria Isolated from Decaying Wood, Hydrolyzing Cellulose and Producing Poly-3-hydroxybutyrate.</title>
        <authorList>
            <person name="Mieszkin S."/>
            <person name="Pouder E."/>
            <person name="Uroz S."/>
            <person name="Simon-Colin C."/>
            <person name="Alain K."/>
        </authorList>
    </citation>
    <scope>NUCLEOTIDE SEQUENCE [LARGE SCALE GENOMIC DNA]</scope>
    <source>
        <strain evidence="1 2">HW T5.17</strain>
    </source>
</reference>
<protein>
    <recommendedName>
        <fullName evidence="3">Glycosyl transferase</fullName>
    </recommendedName>
</protein>
<organism evidence="1 2">
    <name type="scientific">Acidisoma cellulosilyticum</name>
    <dbReference type="NCBI Taxonomy" id="2802395"/>
    <lineage>
        <taxon>Bacteria</taxon>
        <taxon>Pseudomonadati</taxon>
        <taxon>Pseudomonadota</taxon>
        <taxon>Alphaproteobacteria</taxon>
        <taxon>Acetobacterales</taxon>
        <taxon>Acidocellaceae</taxon>
        <taxon>Acidisoma</taxon>
    </lineage>
</organism>
<dbReference type="Proteomes" id="UP000721844">
    <property type="component" value="Unassembled WGS sequence"/>
</dbReference>
<dbReference type="EMBL" id="JAESVA010000007">
    <property type="protein sequence ID" value="MCB8882462.1"/>
    <property type="molecule type" value="Genomic_DNA"/>
</dbReference>
<evidence type="ECO:0000313" key="2">
    <source>
        <dbReference type="Proteomes" id="UP000721844"/>
    </source>
</evidence>
<comment type="caution">
    <text evidence="1">The sequence shown here is derived from an EMBL/GenBank/DDBJ whole genome shotgun (WGS) entry which is preliminary data.</text>
</comment>
<dbReference type="SUPFAM" id="SSF53756">
    <property type="entry name" value="UDP-Glycosyltransferase/glycogen phosphorylase"/>
    <property type="match status" value="1"/>
</dbReference>
<dbReference type="AlphaFoldDB" id="A0A963Z5X9"/>
<proteinExistence type="predicted"/>
<gene>
    <name evidence="1" type="ORF">ACELLULO517_19595</name>
</gene>
<dbReference type="InterPro" id="IPR043148">
    <property type="entry name" value="TagF_C"/>
</dbReference>
<name>A0A963Z5X9_9PROT</name>
<accession>A0A963Z5X9</accession>
<evidence type="ECO:0000313" key="1">
    <source>
        <dbReference type="EMBL" id="MCB8882462.1"/>
    </source>
</evidence>
<dbReference type="Gene3D" id="3.40.50.12580">
    <property type="match status" value="1"/>
</dbReference>
<sequence length="372" mass="41707">MKIAFLYIAEAYQCYHGASIALELARRPGVDVVSYYNDPQSPHHLERIRQAYGAEPMAYRRLKGSWLTRLLQTALRRFGMFKMLTMWDNHSELDAYDAIFAVEDTVCYARRLGITHPKLILLPHGFGDRARGFTHHTKGFDFVLVAGPKIAKRMLEQTLVSPDGYAMVGAVKLDVCAQLQRAQAPLFKDTGPIVLYNAHKAPKLTSWSRFIAPMLDDFAAQDDFNLIVAPHVKMFRRQQSGLRASWEARGTDRILIDTSSDRLLDMTYTSAADIYVGDVSSQVYEFLATPRPCVFLNAHGIKWQGDPNFAHWQLGDVIDDPKDLMPAIRAAPARHALYRAKQEDLAAASLGERQGATIRAADAILGFMGASY</sequence>
<keyword evidence="2" id="KW-1185">Reference proteome</keyword>
<evidence type="ECO:0008006" key="3">
    <source>
        <dbReference type="Google" id="ProtNLM"/>
    </source>
</evidence>